<evidence type="ECO:0000313" key="2">
    <source>
        <dbReference type="Proteomes" id="UP000228934"/>
    </source>
</evidence>
<dbReference type="EMBL" id="KV941212">
    <property type="protein sequence ID" value="PIO27678.1"/>
    <property type="molecule type" value="Genomic_DNA"/>
</dbReference>
<accession>A0A2G9RIG6</accession>
<dbReference type="Proteomes" id="UP000228934">
    <property type="component" value="Unassembled WGS sequence"/>
</dbReference>
<protein>
    <submittedName>
        <fullName evidence="1">Uncharacterized protein</fullName>
    </submittedName>
</protein>
<dbReference type="OrthoDB" id="6159213at2759"/>
<evidence type="ECO:0000313" key="1">
    <source>
        <dbReference type="EMBL" id="PIO27678.1"/>
    </source>
</evidence>
<reference evidence="1" key="2">
    <citation type="submission" date="2017-08" db="EMBL/GenBank/DDBJ databases">
        <title>Assembly of the North American Bullfrog Genome.</title>
        <authorList>
            <person name="Warren R.L."/>
            <person name="Vandervalk B.P."/>
            <person name="Kucuk E."/>
            <person name="Birol I."/>
            <person name="Helbing C."/>
            <person name="Pandoh P."/>
            <person name="Behsaz B."/>
            <person name="Mohamadi H."/>
            <person name="Chu J."/>
            <person name="Jackman S."/>
            <person name="Hammond S.A."/>
            <person name="Veldhoen N."/>
            <person name="Kirk H."/>
            <person name="Zhao Y."/>
            <person name="Coope R."/>
            <person name="Pleasance S."/>
            <person name="Moore R."/>
            <person name="Holt R."/>
        </authorList>
    </citation>
    <scope>NUCLEOTIDE SEQUENCE</scope>
    <source>
        <strain evidence="1">Bruno</strain>
        <tissue evidence="1">Liver</tissue>
    </source>
</reference>
<gene>
    <name evidence="1" type="ORF">AB205_0127790</name>
</gene>
<dbReference type="EMBL" id="KV941212">
    <property type="protein sequence ID" value="PIO27677.1"/>
    <property type="molecule type" value="Genomic_DNA"/>
</dbReference>
<keyword evidence="2" id="KW-1185">Reference proteome</keyword>
<proteinExistence type="predicted"/>
<dbReference type="AlphaFoldDB" id="A0A2G9RIG6"/>
<name>A0A2G9RIG6_AQUCT</name>
<reference evidence="2" key="1">
    <citation type="journal article" date="2017" name="Nat. Commun.">
        <title>The North American bullfrog draft genome provides insight into hormonal regulation of long noncoding RNA.</title>
        <authorList>
            <person name="Hammond S.A."/>
            <person name="Warren R.L."/>
            <person name="Vandervalk B.P."/>
            <person name="Kucuk E."/>
            <person name="Khan H."/>
            <person name="Gibb E.A."/>
            <person name="Pandoh P."/>
            <person name="Kirk H."/>
            <person name="Zhao Y."/>
            <person name="Jones M."/>
            <person name="Mungall A.J."/>
            <person name="Coope R."/>
            <person name="Pleasance S."/>
            <person name="Moore R.A."/>
            <person name="Holt R.A."/>
            <person name="Round J.M."/>
            <person name="Ohora S."/>
            <person name="Walle B.V."/>
            <person name="Veldhoen N."/>
            <person name="Helbing C.C."/>
            <person name="Birol I."/>
        </authorList>
    </citation>
    <scope>NUCLEOTIDE SEQUENCE [LARGE SCALE GENOMIC DNA]</scope>
</reference>
<organism evidence="1 2">
    <name type="scientific">Aquarana catesbeiana</name>
    <name type="common">American bullfrog</name>
    <name type="synonym">Rana catesbeiana</name>
    <dbReference type="NCBI Taxonomy" id="8400"/>
    <lineage>
        <taxon>Eukaryota</taxon>
        <taxon>Metazoa</taxon>
        <taxon>Chordata</taxon>
        <taxon>Craniata</taxon>
        <taxon>Vertebrata</taxon>
        <taxon>Euteleostomi</taxon>
        <taxon>Amphibia</taxon>
        <taxon>Batrachia</taxon>
        <taxon>Anura</taxon>
        <taxon>Neobatrachia</taxon>
        <taxon>Ranoidea</taxon>
        <taxon>Ranidae</taxon>
        <taxon>Aquarana</taxon>
    </lineage>
</organism>
<sequence length="78" mass="9015">MHDAYRKYIRHLKEARSGSGAAPRVPYMFAKDLDFLQPIVEMMETEASWEEQDVMDDQLEAKPEAQAQINLEEGTEDL</sequence>